<dbReference type="AlphaFoldDB" id="A0A4R4VIH6"/>
<evidence type="ECO:0000259" key="5">
    <source>
        <dbReference type="PROSITE" id="PS50977"/>
    </source>
</evidence>
<dbReference type="InterPro" id="IPR001647">
    <property type="entry name" value="HTH_TetR"/>
</dbReference>
<dbReference type="PANTHER" id="PTHR30055:SF146">
    <property type="entry name" value="HTH-TYPE TRANSCRIPTIONAL DUAL REGULATOR CECR"/>
    <property type="match status" value="1"/>
</dbReference>
<feature type="DNA-binding region" description="H-T-H motif" evidence="4">
    <location>
        <begin position="34"/>
        <end position="53"/>
    </location>
</feature>
<dbReference type="GO" id="GO:0000976">
    <property type="term" value="F:transcription cis-regulatory region binding"/>
    <property type="evidence" value="ECO:0007669"/>
    <property type="project" value="TreeGrafter"/>
</dbReference>
<dbReference type="PANTHER" id="PTHR30055">
    <property type="entry name" value="HTH-TYPE TRANSCRIPTIONAL REGULATOR RUTR"/>
    <property type="match status" value="1"/>
</dbReference>
<gene>
    <name evidence="6" type="ORF">E1181_15365</name>
</gene>
<dbReference type="InterPro" id="IPR050109">
    <property type="entry name" value="HTH-type_TetR-like_transc_reg"/>
</dbReference>
<dbReference type="PROSITE" id="PS50977">
    <property type="entry name" value="HTH_TETR_2"/>
    <property type="match status" value="1"/>
</dbReference>
<reference evidence="6 7" key="1">
    <citation type="submission" date="2019-03" db="EMBL/GenBank/DDBJ databases">
        <title>Draft genome sequences of novel Actinobacteria.</title>
        <authorList>
            <person name="Sahin N."/>
            <person name="Ay H."/>
            <person name="Saygin H."/>
        </authorList>
    </citation>
    <scope>NUCLEOTIDE SEQUENCE [LARGE SCALE GENOMIC DNA]</scope>
    <source>
        <strain evidence="6 7">16K309</strain>
    </source>
</reference>
<organism evidence="6 7">
    <name type="scientific">Saccharopolyspora terrae</name>
    <dbReference type="NCBI Taxonomy" id="2530384"/>
    <lineage>
        <taxon>Bacteria</taxon>
        <taxon>Bacillati</taxon>
        <taxon>Actinomycetota</taxon>
        <taxon>Actinomycetes</taxon>
        <taxon>Pseudonocardiales</taxon>
        <taxon>Pseudonocardiaceae</taxon>
        <taxon>Saccharopolyspora</taxon>
    </lineage>
</organism>
<protein>
    <submittedName>
        <fullName evidence="6">TetR/AcrR family transcriptional regulator</fullName>
    </submittedName>
</protein>
<keyword evidence="1" id="KW-0805">Transcription regulation</keyword>
<evidence type="ECO:0000313" key="7">
    <source>
        <dbReference type="Proteomes" id="UP000295674"/>
    </source>
</evidence>
<dbReference type="Pfam" id="PF00440">
    <property type="entry name" value="TetR_N"/>
    <property type="match status" value="1"/>
</dbReference>
<dbReference type="RefSeq" id="WP_132675345.1">
    <property type="nucleotide sequence ID" value="NZ_SMKS01000024.1"/>
</dbReference>
<dbReference type="EMBL" id="SMKS01000024">
    <property type="protein sequence ID" value="TDD05302.1"/>
    <property type="molecule type" value="Genomic_DNA"/>
</dbReference>
<keyword evidence="7" id="KW-1185">Reference proteome</keyword>
<keyword evidence="2 4" id="KW-0238">DNA-binding</keyword>
<dbReference type="InterPro" id="IPR039536">
    <property type="entry name" value="TetR_C_Proteobacteria"/>
</dbReference>
<name>A0A4R4VIH6_9PSEU</name>
<evidence type="ECO:0000256" key="3">
    <source>
        <dbReference type="ARBA" id="ARBA00023163"/>
    </source>
</evidence>
<sequence length="213" mass="23661">MSRENASSRGPEKRRAILDGAREVFGRDGYTRASIGVIAKTADVSTRTIYNHFQDKDELFRTVILESAAQVREVQLGDLDRNLSKIVDLESDLIALGLAFTTVMPRFSAHFALVRQIQAEVGHIPAEVLRAWQEAGPERVQEDLARRLTGLAAEGLLEIEDARRTALHFVALAGSEVQSRTYYGALPIDEATREEIVTAGIKAFLRAYSPRPR</sequence>
<evidence type="ECO:0000313" key="6">
    <source>
        <dbReference type="EMBL" id="TDD05302.1"/>
    </source>
</evidence>
<feature type="domain" description="HTH tetR-type" evidence="5">
    <location>
        <begin position="11"/>
        <end position="71"/>
    </location>
</feature>
<dbReference type="Gene3D" id="1.10.357.10">
    <property type="entry name" value="Tetracycline Repressor, domain 2"/>
    <property type="match status" value="1"/>
</dbReference>
<accession>A0A4R4VIH6</accession>
<evidence type="ECO:0000256" key="1">
    <source>
        <dbReference type="ARBA" id="ARBA00023015"/>
    </source>
</evidence>
<dbReference type="PROSITE" id="PS01081">
    <property type="entry name" value="HTH_TETR_1"/>
    <property type="match status" value="1"/>
</dbReference>
<dbReference type="InterPro" id="IPR009057">
    <property type="entry name" value="Homeodomain-like_sf"/>
</dbReference>
<proteinExistence type="predicted"/>
<comment type="caution">
    <text evidence="6">The sequence shown here is derived from an EMBL/GenBank/DDBJ whole genome shotgun (WGS) entry which is preliminary data.</text>
</comment>
<dbReference type="SUPFAM" id="SSF46689">
    <property type="entry name" value="Homeodomain-like"/>
    <property type="match status" value="1"/>
</dbReference>
<dbReference type="InterPro" id="IPR023772">
    <property type="entry name" value="DNA-bd_HTH_TetR-type_CS"/>
</dbReference>
<dbReference type="Proteomes" id="UP000295674">
    <property type="component" value="Unassembled WGS sequence"/>
</dbReference>
<dbReference type="Pfam" id="PF14246">
    <property type="entry name" value="TetR_C_7"/>
    <property type="match status" value="1"/>
</dbReference>
<evidence type="ECO:0000256" key="4">
    <source>
        <dbReference type="PROSITE-ProRule" id="PRU00335"/>
    </source>
</evidence>
<dbReference type="OrthoDB" id="7186128at2"/>
<dbReference type="PRINTS" id="PR00455">
    <property type="entry name" value="HTHTETR"/>
</dbReference>
<dbReference type="GO" id="GO:0045892">
    <property type="term" value="P:negative regulation of DNA-templated transcription"/>
    <property type="evidence" value="ECO:0007669"/>
    <property type="project" value="UniProtKB-ARBA"/>
</dbReference>
<evidence type="ECO:0000256" key="2">
    <source>
        <dbReference type="ARBA" id="ARBA00023125"/>
    </source>
</evidence>
<dbReference type="GO" id="GO:0003700">
    <property type="term" value="F:DNA-binding transcription factor activity"/>
    <property type="evidence" value="ECO:0007669"/>
    <property type="project" value="TreeGrafter"/>
</dbReference>
<keyword evidence="3" id="KW-0804">Transcription</keyword>
<dbReference type="FunFam" id="1.10.10.60:FF:000141">
    <property type="entry name" value="TetR family transcriptional regulator"/>
    <property type="match status" value="1"/>
</dbReference>